<reference evidence="2 3" key="1">
    <citation type="submission" date="2022-05" db="EMBL/GenBank/DDBJ databases">
        <authorList>
            <consortium name="Genoscope - CEA"/>
            <person name="William W."/>
        </authorList>
    </citation>
    <scope>NUCLEOTIDE SEQUENCE [LARGE SCALE GENOMIC DNA]</scope>
</reference>
<proteinExistence type="predicted"/>
<gene>
    <name evidence="2" type="ORF">PEVE_00038839</name>
</gene>
<dbReference type="Proteomes" id="UP001159427">
    <property type="component" value="Unassembled WGS sequence"/>
</dbReference>
<dbReference type="EMBL" id="CALNXI010000670">
    <property type="protein sequence ID" value="CAH3031385.1"/>
    <property type="molecule type" value="Genomic_DNA"/>
</dbReference>
<dbReference type="SUPFAM" id="SSF48371">
    <property type="entry name" value="ARM repeat"/>
    <property type="match status" value="1"/>
</dbReference>
<dbReference type="SMART" id="SM00213">
    <property type="entry name" value="UBQ"/>
    <property type="match status" value="1"/>
</dbReference>
<dbReference type="Gene3D" id="3.10.20.90">
    <property type="entry name" value="Phosphatidylinositol 3-kinase Catalytic Subunit, Chain A, domain 1"/>
    <property type="match status" value="1"/>
</dbReference>
<dbReference type="PROSITE" id="PS50053">
    <property type="entry name" value="UBIQUITIN_2"/>
    <property type="match status" value="1"/>
</dbReference>
<organism evidence="2 3">
    <name type="scientific">Porites evermanni</name>
    <dbReference type="NCBI Taxonomy" id="104178"/>
    <lineage>
        <taxon>Eukaryota</taxon>
        <taxon>Metazoa</taxon>
        <taxon>Cnidaria</taxon>
        <taxon>Anthozoa</taxon>
        <taxon>Hexacorallia</taxon>
        <taxon>Scleractinia</taxon>
        <taxon>Fungiina</taxon>
        <taxon>Poritidae</taxon>
        <taxon>Porites</taxon>
    </lineage>
</organism>
<evidence type="ECO:0000259" key="1">
    <source>
        <dbReference type="PROSITE" id="PS50053"/>
    </source>
</evidence>
<evidence type="ECO:0000313" key="3">
    <source>
        <dbReference type="Proteomes" id="UP001159427"/>
    </source>
</evidence>
<dbReference type="Pfam" id="PF00240">
    <property type="entry name" value="ubiquitin"/>
    <property type="match status" value="1"/>
</dbReference>
<name>A0ABN8MMI0_9CNID</name>
<feature type="domain" description="Ubiquitin-like" evidence="1">
    <location>
        <begin position="3"/>
        <end position="77"/>
    </location>
</feature>
<sequence length="608" mass="69349">MNLNVQFTCLDSGKTEIIKITINDLDNMSVKELKKILEVEIQVPACDQAIFFQGRSLSDNSFPLKKLYLRQGDTVLVECTAQGYLSEMKDLLEEVTSFADSITCRDQSDLLTVCSKKDMSDYVSYDNICRVLEHLSFRYFIPWKDTQSIVHRHYFVQEGAFDSFMEVLKFASRRYRLEEKPNSRKHFGKTRDKESEALGRLKDLNNEQMMLQMHCLSLLWNFSETLHDRRLVLQKGGLQLVIKALLLDPTEYCVPLTTDEYYEVASINETAVGCLVQYAEFPDCQEIISSSPDTVGKLMFMVGIWQPYRSKKIEINIKRANNTELKYEAKRGGKNINPNHLRLVTRRGEKGAERGLVSTPHLTSPQDCCYYCTLFLARIRASALVQLDPHEGKSVDDIIASFLATKKPTDISRWEENHNYVWISMIPFVSLGFSGLHIQKEKDSSGVSYALNSGIECANDNSRSEEHDPSFGMACLDKFDGPSMVSTNQNSILKKNAMESADIERYENSCNINVPEKRQETMLGSTQTQKLGLFTLQHMLYSKGNRQLIENEHLLSFLDCLCWHVNPADGGLLNAELRKYWPPKPPSLSVICKSSLSFINGFETAFKM</sequence>
<dbReference type="InterPro" id="IPR029071">
    <property type="entry name" value="Ubiquitin-like_domsf"/>
</dbReference>
<dbReference type="InterPro" id="IPR016024">
    <property type="entry name" value="ARM-type_fold"/>
</dbReference>
<evidence type="ECO:0000313" key="2">
    <source>
        <dbReference type="EMBL" id="CAH3031385.1"/>
    </source>
</evidence>
<dbReference type="InterPro" id="IPR000626">
    <property type="entry name" value="Ubiquitin-like_dom"/>
</dbReference>
<dbReference type="CDD" id="cd17039">
    <property type="entry name" value="Ubl_ubiquitin_like"/>
    <property type="match status" value="1"/>
</dbReference>
<protein>
    <recommendedName>
        <fullName evidence="1">Ubiquitin-like domain-containing protein</fullName>
    </recommendedName>
</protein>
<keyword evidence="3" id="KW-1185">Reference proteome</keyword>
<dbReference type="SUPFAM" id="SSF54236">
    <property type="entry name" value="Ubiquitin-like"/>
    <property type="match status" value="1"/>
</dbReference>
<accession>A0ABN8MMI0</accession>
<comment type="caution">
    <text evidence="2">The sequence shown here is derived from an EMBL/GenBank/DDBJ whole genome shotgun (WGS) entry which is preliminary data.</text>
</comment>